<feature type="transmembrane region" description="Helical" evidence="1">
    <location>
        <begin position="136"/>
        <end position="154"/>
    </location>
</feature>
<dbReference type="AlphaFoldDB" id="A0A9D2IUS5"/>
<gene>
    <name evidence="2" type="ORF">H9812_00145</name>
</gene>
<evidence type="ECO:0000256" key="1">
    <source>
        <dbReference type="SAM" id="Phobius"/>
    </source>
</evidence>
<dbReference type="PANTHER" id="PTHR36434">
    <property type="entry name" value="MEMBRANE PROTEASE YUGP-RELATED"/>
    <property type="match status" value="1"/>
</dbReference>
<dbReference type="Pfam" id="PF04298">
    <property type="entry name" value="Zn_peptidase_2"/>
    <property type="match status" value="1"/>
</dbReference>
<dbReference type="PANTHER" id="PTHR36434:SF1">
    <property type="entry name" value="MEMBRANE PROTEASE YUGP-RELATED"/>
    <property type="match status" value="1"/>
</dbReference>
<evidence type="ECO:0000313" key="3">
    <source>
        <dbReference type="Proteomes" id="UP000824044"/>
    </source>
</evidence>
<reference evidence="2" key="2">
    <citation type="submission" date="2021-04" db="EMBL/GenBank/DDBJ databases">
        <authorList>
            <person name="Gilroy R."/>
        </authorList>
    </citation>
    <scope>NUCLEOTIDE SEQUENCE</scope>
    <source>
        <strain evidence="2">CHK33-5263</strain>
    </source>
</reference>
<protein>
    <submittedName>
        <fullName evidence="2">Zinc metallopeptidase</fullName>
    </submittedName>
</protein>
<keyword evidence="1" id="KW-0812">Transmembrane</keyword>
<dbReference type="EMBL" id="DXBS01000003">
    <property type="protein sequence ID" value="HIZ23879.1"/>
    <property type="molecule type" value="Genomic_DNA"/>
</dbReference>
<keyword evidence="1" id="KW-0472">Membrane</keyword>
<evidence type="ECO:0000313" key="2">
    <source>
        <dbReference type="EMBL" id="HIZ23879.1"/>
    </source>
</evidence>
<dbReference type="Proteomes" id="UP000824044">
    <property type="component" value="Unassembled WGS sequence"/>
</dbReference>
<accession>A0A9D2IUS5</accession>
<feature type="transmembrane region" description="Helical" evidence="1">
    <location>
        <begin position="217"/>
        <end position="242"/>
    </location>
</feature>
<reference evidence="2" key="1">
    <citation type="journal article" date="2021" name="PeerJ">
        <title>Extensive microbial diversity within the chicken gut microbiome revealed by metagenomics and culture.</title>
        <authorList>
            <person name="Gilroy R."/>
            <person name="Ravi A."/>
            <person name="Getino M."/>
            <person name="Pursley I."/>
            <person name="Horton D.L."/>
            <person name="Alikhan N.F."/>
            <person name="Baker D."/>
            <person name="Gharbi K."/>
            <person name="Hall N."/>
            <person name="Watson M."/>
            <person name="Adriaenssens E.M."/>
            <person name="Foster-Nyarko E."/>
            <person name="Jarju S."/>
            <person name="Secka A."/>
            <person name="Antonio M."/>
            <person name="Oren A."/>
            <person name="Chaudhuri R.R."/>
            <person name="La Ragione R."/>
            <person name="Hildebrand F."/>
            <person name="Pallen M.J."/>
        </authorList>
    </citation>
    <scope>NUCLEOTIDE SEQUENCE</scope>
    <source>
        <strain evidence="2">CHK33-5263</strain>
    </source>
</reference>
<name>A0A9D2IUS5_9FIRM</name>
<feature type="transmembrane region" description="Helical" evidence="1">
    <location>
        <begin position="161"/>
        <end position="183"/>
    </location>
</feature>
<keyword evidence="1" id="KW-1133">Transmembrane helix</keyword>
<comment type="caution">
    <text evidence="2">The sequence shown here is derived from an EMBL/GenBank/DDBJ whole genome shotgun (WGS) entry which is preliminary data.</text>
</comment>
<proteinExistence type="predicted"/>
<dbReference type="InterPro" id="IPR007395">
    <property type="entry name" value="Zn_peptidase_2"/>
</dbReference>
<organism evidence="2 3">
    <name type="scientific">Candidatus Gallimonas intestinigallinarum</name>
    <dbReference type="NCBI Taxonomy" id="2838604"/>
    <lineage>
        <taxon>Bacteria</taxon>
        <taxon>Bacillati</taxon>
        <taxon>Bacillota</taxon>
        <taxon>Clostridia</taxon>
        <taxon>Candidatus Gallimonas</taxon>
    </lineage>
</organism>
<sequence length="245" mass="27076">MKGDIIVYDYLLFLLLLIPCLIFSGWASARVNSTFTAFDRVQTRSCMTGYDTAVRLMSRRGVHDISVNRVEGKLTDHYHPTKKQVNLSMSSYGSTSVAAVAVAAHEVGHVMQKKSGYVPYRIRNALVPVTNIGARLALPLVIVGVLLDLFLTVTDVAVGQWLVYIGIALYGLSTLFMLVTLPVEYNASRRAKKMLIEDGILTEEELPGASKVLSAAALTYVASLLVSLLYFLRFAVLFLSLLRRR</sequence>